<dbReference type="EMBL" id="ABXU01000075">
    <property type="protein sequence ID" value="EEB32542.1"/>
    <property type="molecule type" value="Genomic_DNA"/>
</dbReference>
<sequence>MEQVAPPKELRPSPLLRKAGRHRRYMRWREPDTASAAISCRNGPVALPVLPYGIMARHLRTAGPVHAYRRPTNKKQGAAAPCL</sequence>
<dbReference type="HOGENOM" id="CLU_2537120_0_0_7"/>
<proteinExistence type="predicted"/>
<comment type="caution">
    <text evidence="1">The sequence shown here is derived from an EMBL/GenBank/DDBJ whole genome shotgun (WGS) entry which is preliminary data.</text>
</comment>
<accession>B6WWS9</accession>
<evidence type="ECO:0000313" key="1">
    <source>
        <dbReference type="EMBL" id="EEB32542.1"/>
    </source>
</evidence>
<name>B6WWS9_9BACT</name>
<dbReference type="Proteomes" id="UP000003676">
    <property type="component" value="Unassembled WGS sequence"/>
</dbReference>
<protein>
    <submittedName>
        <fullName evidence="1">Uncharacterized protein</fullName>
    </submittedName>
</protein>
<reference evidence="1 2" key="2">
    <citation type="submission" date="2008-10" db="EMBL/GenBank/DDBJ databases">
        <authorList>
            <person name="Fulton L."/>
            <person name="Clifton S."/>
            <person name="Fulton B."/>
            <person name="Xu J."/>
            <person name="Minx P."/>
            <person name="Pepin K.H."/>
            <person name="Johnson M."/>
            <person name="Bhonagiri V."/>
            <person name="Nash W.E."/>
            <person name="Mardis E.R."/>
            <person name="Wilson R.K."/>
        </authorList>
    </citation>
    <scope>NUCLEOTIDE SEQUENCE [LARGE SCALE GENOMIC DNA]</scope>
    <source>
        <strain evidence="1 2">ATCC 29098</strain>
    </source>
</reference>
<gene>
    <name evidence="1" type="ORF">DESPIG_02548</name>
</gene>
<dbReference type="AlphaFoldDB" id="B6WWS9"/>
<evidence type="ECO:0000313" key="2">
    <source>
        <dbReference type="Proteomes" id="UP000003676"/>
    </source>
</evidence>
<reference evidence="1 2" key="1">
    <citation type="submission" date="2008-10" db="EMBL/GenBank/DDBJ databases">
        <title>Draft genome sequence of Desulvovibrio piger (ATCC 29098).</title>
        <authorList>
            <person name="Sudarsanam P."/>
            <person name="Ley R."/>
            <person name="Guruge J."/>
            <person name="Turnbaugh P.J."/>
            <person name="Mahowald M."/>
            <person name="Liep D."/>
            <person name="Gordon J."/>
        </authorList>
    </citation>
    <scope>NUCLEOTIDE SEQUENCE [LARGE SCALE GENOMIC DNA]</scope>
    <source>
        <strain evidence="1 2">ATCC 29098</strain>
    </source>
</reference>
<organism evidence="1 2">
    <name type="scientific">Desulfovibrio piger ATCC 29098</name>
    <dbReference type="NCBI Taxonomy" id="411464"/>
    <lineage>
        <taxon>Bacteria</taxon>
        <taxon>Pseudomonadati</taxon>
        <taxon>Thermodesulfobacteriota</taxon>
        <taxon>Desulfovibrionia</taxon>
        <taxon>Desulfovibrionales</taxon>
        <taxon>Desulfovibrionaceae</taxon>
        <taxon>Desulfovibrio</taxon>
    </lineage>
</organism>